<feature type="domain" description="Acyl-CoA dehydrogenase/oxidase C-terminal" evidence="5">
    <location>
        <begin position="249"/>
        <end position="363"/>
    </location>
</feature>
<dbReference type="Pfam" id="PF02770">
    <property type="entry name" value="Acyl-CoA_dh_M"/>
    <property type="match status" value="1"/>
</dbReference>
<comment type="cofactor">
    <cofactor evidence="1">
        <name>FAD</name>
        <dbReference type="ChEBI" id="CHEBI:57692"/>
    </cofactor>
</comment>
<evidence type="ECO:0000313" key="9">
    <source>
        <dbReference type="Proteomes" id="UP000308917"/>
    </source>
</evidence>
<evidence type="ECO:0000313" key="8">
    <source>
        <dbReference type="EMBL" id="THT98095.1"/>
    </source>
</evidence>
<keyword evidence="3" id="KW-0285">Flavoprotein</keyword>
<protein>
    <submittedName>
        <fullName evidence="8">Acyl-CoA dehydrogenase</fullName>
    </submittedName>
</protein>
<dbReference type="InterPro" id="IPR046373">
    <property type="entry name" value="Acyl-CoA_Oxase/DH_mid-dom_sf"/>
</dbReference>
<evidence type="ECO:0000256" key="4">
    <source>
        <dbReference type="ARBA" id="ARBA00022827"/>
    </source>
</evidence>
<evidence type="ECO:0000259" key="7">
    <source>
        <dbReference type="Pfam" id="PF02771"/>
    </source>
</evidence>
<accession>A0A4V4GQL7</accession>
<dbReference type="InterPro" id="IPR009100">
    <property type="entry name" value="AcylCoA_DH/oxidase_NM_dom_sf"/>
</dbReference>
<keyword evidence="9" id="KW-1185">Reference proteome</keyword>
<dbReference type="Pfam" id="PF02771">
    <property type="entry name" value="Acyl-CoA_dh_N"/>
    <property type="match status" value="1"/>
</dbReference>
<reference evidence="8 9" key="1">
    <citation type="journal article" date="2015" name="Antonie Van Leeuwenhoek">
        <title>Lampropedia puyangensis sp. nov., isolated from symptomatic bark of Populus ? euramericana canker and emended description of Lampropedia hyalina (Ehrenberg 1832) Lee et al. 2004.</title>
        <authorList>
            <person name="Li Y."/>
            <person name="Wang T."/>
            <person name="Piao C.G."/>
            <person name="Wang L.F."/>
            <person name="Tian G.Z."/>
            <person name="Zhu T.H."/>
            <person name="Guo M.W."/>
        </authorList>
    </citation>
    <scope>NUCLEOTIDE SEQUENCE [LARGE SCALE GENOMIC DNA]</scope>
    <source>
        <strain evidence="8 9">2-bin</strain>
    </source>
</reference>
<dbReference type="CDD" id="cd00567">
    <property type="entry name" value="ACAD"/>
    <property type="match status" value="1"/>
</dbReference>
<dbReference type="GO" id="GO:0003995">
    <property type="term" value="F:acyl-CoA dehydrogenase activity"/>
    <property type="evidence" value="ECO:0007669"/>
    <property type="project" value="TreeGrafter"/>
</dbReference>
<evidence type="ECO:0000256" key="3">
    <source>
        <dbReference type="ARBA" id="ARBA00022630"/>
    </source>
</evidence>
<dbReference type="Pfam" id="PF00441">
    <property type="entry name" value="Acyl-CoA_dh_1"/>
    <property type="match status" value="1"/>
</dbReference>
<dbReference type="InterPro" id="IPR013786">
    <property type="entry name" value="AcylCoA_DH/ox_N"/>
</dbReference>
<gene>
    <name evidence="8" type="ORF">E9531_14945</name>
</gene>
<dbReference type="Gene3D" id="2.40.110.10">
    <property type="entry name" value="Butyryl-CoA Dehydrogenase, subunit A, domain 2"/>
    <property type="match status" value="1"/>
</dbReference>
<dbReference type="SUPFAM" id="SSF47203">
    <property type="entry name" value="Acyl-CoA dehydrogenase C-terminal domain-like"/>
    <property type="match status" value="1"/>
</dbReference>
<dbReference type="InterPro" id="IPR006091">
    <property type="entry name" value="Acyl-CoA_Oxase/DH_mid-dom"/>
</dbReference>
<dbReference type="InterPro" id="IPR009075">
    <property type="entry name" value="AcylCo_DH/oxidase_C"/>
</dbReference>
<feature type="domain" description="Acyl-CoA oxidase/dehydrogenase middle" evidence="6">
    <location>
        <begin position="131"/>
        <end position="222"/>
    </location>
</feature>
<feature type="domain" description="Acyl-CoA dehydrogenase/oxidase N-terminal" evidence="7">
    <location>
        <begin position="6"/>
        <end position="120"/>
    </location>
</feature>
<evidence type="ECO:0000256" key="2">
    <source>
        <dbReference type="ARBA" id="ARBA00009347"/>
    </source>
</evidence>
<dbReference type="PIRSF" id="PIRSF016578">
    <property type="entry name" value="HsaA"/>
    <property type="match status" value="1"/>
</dbReference>
<dbReference type="Gene3D" id="1.20.140.10">
    <property type="entry name" value="Butyryl-CoA Dehydrogenase, subunit A, domain 3"/>
    <property type="match status" value="1"/>
</dbReference>
<name>A0A4V4GQL7_9BURK</name>
<sequence>MNFNFTPEQQRIYDLVGELGRSVFAPRAAQTAQEARTPVENLKALQDAKVTPATVSVERGGLGGGAAGTDPLISLLAVEQTARYCLSTAQCLHIHFNATHRMEILANEDQLERIIKPVVEEAALLNSTGSEPGRTARGLYNLQTSARRVDGGYVLNGVKNYATIADVVSFNILYAIIEGQEGNPEGHLGVAIPQGAEGLEIVEGSWDPLGMRGAFSPHVKLTECFVPDHNVVGAPGTVPKGKWQAKSHLSFAAQYVGASEGIFEFLVDYLPKRGTAGDSYAQLRLGQIRIAIDAARLMLYKGAWLWRNAPVEVAERFAMNAKYQALEVAEQVATKGAQIAGSTAFATDTPISRIVRDLRVQTLHENIDKTAATIGKFHLGQAYDVTARL</sequence>
<evidence type="ECO:0000259" key="6">
    <source>
        <dbReference type="Pfam" id="PF02770"/>
    </source>
</evidence>
<dbReference type="PANTHER" id="PTHR43884:SF12">
    <property type="entry name" value="ISOVALERYL-COA DEHYDROGENASE, MITOCHONDRIAL-RELATED"/>
    <property type="match status" value="1"/>
</dbReference>
<organism evidence="8 9">
    <name type="scientific">Lampropedia puyangensis</name>
    <dbReference type="NCBI Taxonomy" id="1330072"/>
    <lineage>
        <taxon>Bacteria</taxon>
        <taxon>Pseudomonadati</taxon>
        <taxon>Pseudomonadota</taxon>
        <taxon>Betaproteobacteria</taxon>
        <taxon>Burkholderiales</taxon>
        <taxon>Comamonadaceae</taxon>
        <taxon>Lampropedia</taxon>
    </lineage>
</organism>
<keyword evidence="4" id="KW-0274">FAD</keyword>
<proteinExistence type="inferred from homology"/>
<dbReference type="OrthoDB" id="7316074at2"/>
<dbReference type="PANTHER" id="PTHR43884">
    <property type="entry name" value="ACYL-COA DEHYDROGENASE"/>
    <property type="match status" value="1"/>
</dbReference>
<dbReference type="InterPro" id="IPR036250">
    <property type="entry name" value="AcylCo_DH-like_C"/>
</dbReference>
<dbReference type="AlphaFoldDB" id="A0A4V4GQL7"/>
<dbReference type="Gene3D" id="1.10.540.10">
    <property type="entry name" value="Acyl-CoA dehydrogenase/oxidase, N-terminal domain"/>
    <property type="match status" value="1"/>
</dbReference>
<evidence type="ECO:0000256" key="1">
    <source>
        <dbReference type="ARBA" id="ARBA00001974"/>
    </source>
</evidence>
<dbReference type="EMBL" id="STFG01000023">
    <property type="protein sequence ID" value="THT98095.1"/>
    <property type="molecule type" value="Genomic_DNA"/>
</dbReference>
<dbReference type="RefSeq" id="WP_136574577.1">
    <property type="nucleotide sequence ID" value="NZ_STFG01000023.1"/>
</dbReference>
<comment type="caution">
    <text evidence="8">The sequence shown here is derived from an EMBL/GenBank/DDBJ whole genome shotgun (WGS) entry which is preliminary data.</text>
</comment>
<dbReference type="SUPFAM" id="SSF56645">
    <property type="entry name" value="Acyl-CoA dehydrogenase NM domain-like"/>
    <property type="match status" value="1"/>
</dbReference>
<evidence type="ECO:0000259" key="5">
    <source>
        <dbReference type="Pfam" id="PF00441"/>
    </source>
</evidence>
<dbReference type="InterPro" id="IPR037069">
    <property type="entry name" value="AcylCoA_DH/ox_N_sf"/>
</dbReference>
<dbReference type="GO" id="GO:0050660">
    <property type="term" value="F:flavin adenine dinucleotide binding"/>
    <property type="evidence" value="ECO:0007669"/>
    <property type="project" value="InterPro"/>
</dbReference>
<dbReference type="Proteomes" id="UP000308917">
    <property type="component" value="Unassembled WGS sequence"/>
</dbReference>
<comment type="similarity">
    <text evidence="2">Belongs to the acyl-CoA dehydrogenase family.</text>
</comment>